<reference evidence="2 3" key="1">
    <citation type="journal article" date="2019" name="Int. J. Syst. Evol. Microbiol.">
        <title>The Global Catalogue of Microorganisms (GCM) 10K type strain sequencing project: providing services to taxonomists for standard genome sequencing and annotation.</title>
        <authorList>
            <consortium name="The Broad Institute Genomics Platform"/>
            <consortium name="The Broad Institute Genome Sequencing Center for Infectious Disease"/>
            <person name="Wu L."/>
            <person name="Ma J."/>
        </authorList>
    </citation>
    <scope>NUCLEOTIDE SEQUENCE [LARGE SCALE GENOMIC DNA]</scope>
    <source>
        <strain evidence="2 3">JCM 10425</strain>
    </source>
</reference>
<organism evidence="2 3">
    <name type="scientific">Cryptosporangium japonicum</name>
    <dbReference type="NCBI Taxonomy" id="80872"/>
    <lineage>
        <taxon>Bacteria</taxon>
        <taxon>Bacillati</taxon>
        <taxon>Actinomycetota</taxon>
        <taxon>Actinomycetes</taxon>
        <taxon>Cryptosporangiales</taxon>
        <taxon>Cryptosporangiaceae</taxon>
        <taxon>Cryptosporangium</taxon>
    </lineage>
</organism>
<dbReference type="Pfam" id="PF08241">
    <property type="entry name" value="Methyltransf_11"/>
    <property type="match status" value="1"/>
</dbReference>
<evidence type="ECO:0000259" key="1">
    <source>
        <dbReference type="Pfam" id="PF08241"/>
    </source>
</evidence>
<dbReference type="CDD" id="cd02440">
    <property type="entry name" value="AdoMet_MTases"/>
    <property type="match status" value="1"/>
</dbReference>
<dbReference type="PANTHER" id="PTHR45036">
    <property type="entry name" value="METHYLTRANSFERASE LIKE 7B"/>
    <property type="match status" value="1"/>
</dbReference>
<dbReference type="InterPro" id="IPR029063">
    <property type="entry name" value="SAM-dependent_MTases_sf"/>
</dbReference>
<feature type="domain" description="Methyltransferase type 11" evidence="1">
    <location>
        <begin position="49"/>
        <end position="142"/>
    </location>
</feature>
<evidence type="ECO:0000313" key="2">
    <source>
        <dbReference type="EMBL" id="GAA0249116.1"/>
    </source>
</evidence>
<keyword evidence="3" id="KW-1185">Reference proteome</keyword>
<keyword evidence="2" id="KW-0489">Methyltransferase</keyword>
<dbReference type="EMBL" id="BAAAGX010000015">
    <property type="protein sequence ID" value="GAA0249116.1"/>
    <property type="molecule type" value="Genomic_DNA"/>
</dbReference>
<dbReference type="PANTHER" id="PTHR45036:SF1">
    <property type="entry name" value="METHYLTRANSFERASE LIKE 7A"/>
    <property type="match status" value="1"/>
</dbReference>
<name>A0ABN0UFR3_9ACTN</name>
<dbReference type="RefSeq" id="WP_344650179.1">
    <property type="nucleotide sequence ID" value="NZ_BAAAGX010000015.1"/>
</dbReference>
<dbReference type="Gene3D" id="3.40.50.150">
    <property type="entry name" value="Vaccinia Virus protein VP39"/>
    <property type="match status" value="1"/>
</dbReference>
<accession>A0ABN0UFR3</accession>
<gene>
    <name evidence="2" type="ORF">GCM10009539_37950</name>
</gene>
<dbReference type="Proteomes" id="UP001500967">
    <property type="component" value="Unassembled WGS sequence"/>
</dbReference>
<dbReference type="GO" id="GO:0008168">
    <property type="term" value="F:methyltransferase activity"/>
    <property type="evidence" value="ECO:0007669"/>
    <property type="project" value="UniProtKB-KW"/>
</dbReference>
<sequence length="220" mass="23548">MTLTDTADRAGWYDRLFAAIYDPFLALGERRGMAARRRDLLAGAVGSVLEIGAGTGLNLPHYPETVTGLTVSEPNAAMRAVLRRRVGADAVRVSPAAAEALPFADDTFDTVVSTLVLCTVEDPVAAVAEVRRVLRPGGRFLVLEHVRGEHGSRLARRQHRFAGPWETFAAGCRCDRATAELLDDAGFAVPALRRERWAGMPSIVASLVVGALTVPDQGAC</sequence>
<protein>
    <submittedName>
        <fullName evidence="2">Class I SAM-dependent methyltransferase</fullName>
    </submittedName>
</protein>
<dbReference type="SUPFAM" id="SSF53335">
    <property type="entry name" value="S-adenosyl-L-methionine-dependent methyltransferases"/>
    <property type="match status" value="1"/>
</dbReference>
<dbReference type="InterPro" id="IPR052356">
    <property type="entry name" value="Thiol_S-MT"/>
</dbReference>
<dbReference type="InterPro" id="IPR013216">
    <property type="entry name" value="Methyltransf_11"/>
</dbReference>
<evidence type="ECO:0000313" key="3">
    <source>
        <dbReference type="Proteomes" id="UP001500967"/>
    </source>
</evidence>
<keyword evidence="2" id="KW-0808">Transferase</keyword>
<proteinExistence type="predicted"/>
<comment type="caution">
    <text evidence="2">The sequence shown here is derived from an EMBL/GenBank/DDBJ whole genome shotgun (WGS) entry which is preliminary data.</text>
</comment>
<dbReference type="GO" id="GO:0032259">
    <property type="term" value="P:methylation"/>
    <property type="evidence" value="ECO:0007669"/>
    <property type="project" value="UniProtKB-KW"/>
</dbReference>